<accession>A0A165X1P8</accession>
<comment type="caution">
    <text evidence="1">The sequence shown here is derived from an EMBL/GenBank/DDBJ whole genome shotgun (WGS) entry which is preliminary data.</text>
</comment>
<dbReference type="Proteomes" id="UP000076476">
    <property type="component" value="Unassembled WGS sequence"/>
</dbReference>
<sequence>MFLNIENAILEYLKAHPGASAQKMLKNLNAAINTRSTQIKQDTLQTIVFKKLRVLKRKQKVLNKGNSWYICN</sequence>
<organism evidence="1 2">
    <name type="scientific">Aeribacillus pallidus</name>
    <dbReference type="NCBI Taxonomy" id="33936"/>
    <lineage>
        <taxon>Bacteria</taxon>
        <taxon>Bacillati</taxon>
        <taxon>Bacillota</taxon>
        <taxon>Bacilli</taxon>
        <taxon>Bacillales</taxon>
        <taxon>Bacillaceae</taxon>
        <taxon>Aeribacillus</taxon>
    </lineage>
</organism>
<name>A0A165X1P8_9BACI</name>
<reference evidence="1 2" key="1">
    <citation type="submission" date="2016-04" db="EMBL/GenBank/DDBJ databases">
        <title>Draft genome sequence of Aeribacillus pallidus 8m3 from petroleum reservoir.</title>
        <authorList>
            <person name="Poltaraus A.B."/>
            <person name="Nazina T.N."/>
            <person name="Tourova T.P."/>
            <person name="Malakho S.M."/>
            <person name="Korshunova A.V."/>
            <person name="Sokolova D.S."/>
        </authorList>
    </citation>
    <scope>NUCLEOTIDE SEQUENCE [LARGE SCALE GENOMIC DNA]</scope>
    <source>
        <strain evidence="1 2">8m3</strain>
    </source>
</reference>
<protein>
    <submittedName>
        <fullName evidence="1">Uncharacterized protein</fullName>
    </submittedName>
</protein>
<proteinExistence type="predicted"/>
<evidence type="ECO:0000313" key="1">
    <source>
        <dbReference type="EMBL" id="KZN95529.1"/>
    </source>
</evidence>
<dbReference type="EMBL" id="LWBR01000048">
    <property type="protein sequence ID" value="KZN95529.1"/>
    <property type="molecule type" value="Genomic_DNA"/>
</dbReference>
<dbReference type="STRING" id="33936.AZI98_13900"/>
<dbReference type="AlphaFoldDB" id="A0A165X1P8"/>
<keyword evidence="2" id="KW-1185">Reference proteome</keyword>
<evidence type="ECO:0000313" key="2">
    <source>
        <dbReference type="Proteomes" id="UP000076476"/>
    </source>
</evidence>
<gene>
    <name evidence="1" type="ORF">AZI98_13900</name>
</gene>